<accession>A0A173TYC6</accession>
<reference evidence="1 2" key="1">
    <citation type="submission" date="2015-09" db="EMBL/GenBank/DDBJ databases">
        <authorList>
            <consortium name="Pathogen Informatics"/>
        </authorList>
    </citation>
    <scope>NUCLEOTIDE SEQUENCE [LARGE SCALE GENOMIC DNA]</scope>
    <source>
        <strain evidence="1 2">2789STDY5608868</strain>
    </source>
</reference>
<evidence type="ECO:0000313" key="1">
    <source>
        <dbReference type="EMBL" id="CUN07359.1"/>
    </source>
</evidence>
<gene>
    <name evidence="1" type="ORF">ERS852425_02443</name>
</gene>
<organism evidence="1 2">
    <name type="scientific">Anaerostipes hadrus</name>
    <dbReference type="NCBI Taxonomy" id="649756"/>
    <lineage>
        <taxon>Bacteria</taxon>
        <taxon>Bacillati</taxon>
        <taxon>Bacillota</taxon>
        <taxon>Clostridia</taxon>
        <taxon>Lachnospirales</taxon>
        <taxon>Lachnospiraceae</taxon>
        <taxon>Anaerostipes</taxon>
    </lineage>
</organism>
<name>A0A173TYC6_ANAHA</name>
<proteinExistence type="predicted"/>
<sequence length="133" mass="15569">MQIYNIETKAIISGEEIKELDDCFILTSTDERNDMQTTIRCLKPTWNKVICKETCLQRITSQLNQLTQNTVLGVDELSNNTDTLMMRITLKNVKNKSLLIYNKQNKTTYIDCWFISSRFLDQAIEDYLTNKED</sequence>
<dbReference type="EMBL" id="CYXT01000020">
    <property type="protein sequence ID" value="CUN07359.1"/>
    <property type="molecule type" value="Genomic_DNA"/>
</dbReference>
<dbReference type="AlphaFoldDB" id="A0A173TYC6"/>
<protein>
    <submittedName>
        <fullName evidence="1">Uncharacterized protein</fullName>
    </submittedName>
</protein>
<dbReference type="Proteomes" id="UP000095598">
    <property type="component" value="Unassembled WGS sequence"/>
</dbReference>
<evidence type="ECO:0000313" key="2">
    <source>
        <dbReference type="Proteomes" id="UP000095598"/>
    </source>
</evidence>